<dbReference type="PANTHER" id="PTHR33398:SF1">
    <property type="entry name" value="SMALL RIBOSOMAL SUBUNIT PROTEIN BS20C"/>
    <property type="match status" value="1"/>
</dbReference>
<dbReference type="FunFam" id="1.20.58.110:FF:000003">
    <property type="entry name" value="30S ribosomal protein S20, chloroplastic"/>
    <property type="match status" value="1"/>
</dbReference>
<dbReference type="GO" id="GO:0015935">
    <property type="term" value="C:small ribosomal subunit"/>
    <property type="evidence" value="ECO:0007669"/>
    <property type="project" value="TreeGrafter"/>
</dbReference>
<evidence type="ECO:0000256" key="1">
    <source>
        <dbReference type="ARBA" id="ARBA00004229"/>
    </source>
</evidence>
<evidence type="ECO:0000313" key="12">
    <source>
        <dbReference type="EMBL" id="KAJ4975768.1"/>
    </source>
</evidence>
<gene>
    <name evidence="12" type="ORF">NE237_000874</name>
</gene>
<evidence type="ECO:0000256" key="11">
    <source>
        <dbReference type="ARBA" id="ARBA00078122"/>
    </source>
</evidence>
<dbReference type="Gene3D" id="1.20.58.110">
    <property type="entry name" value="Ribosomal protein S20"/>
    <property type="match status" value="1"/>
</dbReference>
<protein>
    <recommendedName>
        <fullName evidence="10">Small ribosomal subunit protein bS20c</fullName>
    </recommendedName>
    <alternativeName>
        <fullName evidence="11">30S ribosomal protein S20, chloroplastic</fullName>
    </alternativeName>
</protein>
<keyword evidence="8" id="KW-0689">Ribosomal protein</keyword>
<evidence type="ECO:0000256" key="2">
    <source>
        <dbReference type="ARBA" id="ARBA00007634"/>
    </source>
</evidence>
<evidence type="ECO:0000256" key="5">
    <source>
        <dbReference type="ARBA" id="ARBA00022730"/>
    </source>
</evidence>
<comment type="subcellular location">
    <subcellularLocation>
        <location evidence="1">Plastid</location>
        <location evidence="1">Chloroplast</location>
    </subcellularLocation>
</comment>
<dbReference type="PANTHER" id="PTHR33398">
    <property type="entry name" value="30S RIBOSOMAL PROTEIN S20"/>
    <property type="match status" value="1"/>
</dbReference>
<keyword evidence="3" id="KW-0150">Chloroplast</keyword>
<dbReference type="GO" id="GO:0006412">
    <property type="term" value="P:translation"/>
    <property type="evidence" value="ECO:0007669"/>
    <property type="project" value="InterPro"/>
</dbReference>
<name>A0A9Q0KRZ3_9MAGN</name>
<comment type="similarity">
    <text evidence="2">Belongs to the bacterial ribosomal protein bS20 family.</text>
</comment>
<evidence type="ECO:0000256" key="10">
    <source>
        <dbReference type="ARBA" id="ARBA00074494"/>
    </source>
</evidence>
<dbReference type="NCBIfam" id="TIGR00029">
    <property type="entry name" value="S20"/>
    <property type="match status" value="1"/>
</dbReference>
<keyword evidence="9" id="KW-0687">Ribonucleoprotein</keyword>
<dbReference type="HAMAP" id="MF_00500">
    <property type="entry name" value="Ribosomal_bS20"/>
    <property type="match status" value="1"/>
</dbReference>
<evidence type="ECO:0000256" key="4">
    <source>
        <dbReference type="ARBA" id="ARBA00022640"/>
    </source>
</evidence>
<dbReference type="GO" id="GO:0009507">
    <property type="term" value="C:chloroplast"/>
    <property type="evidence" value="ECO:0007669"/>
    <property type="project" value="UniProtKB-SubCell"/>
</dbReference>
<sequence length="183" mass="20436">MATVHCLSSCLSFPCKPRNFPFRNSALTRANQSTFRPLSFSTSLSNNAFYQGSLSKRTVERPALYSLVCEASPSKKAVSAQKRARKNAKRRIYNKALKSEMKTCINKALEALDVLKKKSDGQFEEILPVEKLIAEAYSAIDKAVQVGTLHKNAGAHRKSRLARRKKSVELHHGWYAPAPVETL</sequence>
<dbReference type="InterPro" id="IPR002583">
    <property type="entry name" value="Ribosomal_bS20"/>
</dbReference>
<keyword evidence="6" id="KW-0694">RNA-binding</keyword>
<keyword evidence="7" id="KW-0809">Transit peptide</keyword>
<dbReference type="Pfam" id="PF01649">
    <property type="entry name" value="Ribosomal_S20p"/>
    <property type="match status" value="1"/>
</dbReference>
<keyword evidence="5" id="KW-0699">rRNA-binding</keyword>
<dbReference type="OrthoDB" id="4825at2759"/>
<evidence type="ECO:0000256" key="9">
    <source>
        <dbReference type="ARBA" id="ARBA00023274"/>
    </source>
</evidence>
<dbReference type="EMBL" id="JAMYWD010000003">
    <property type="protein sequence ID" value="KAJ4975768.1"/>
    <property type="molecule type" value="Genomic_DNA"/>
</dbReference>
<proteinExistence type="inferred from homology"/>
<dbReference type="Proteomes" id="UP001141806">
    <property type="component" value="Unassembled WGS sequence"/>
</dbReference>
<dbReference type="GO" id="GO:0070181">
    <property type="term" value="F:small ribosomal subunit rRNA binding"/>
    <property type="evidence" value="ECO:0007669"/>
    <property type="project" value="TreeGrafter"/>
</dbReference>
<reference evidence="12" key="1">
    <citation type="journal article" date="2023" name="Plant J.">
        <title>The genome of the king protea, Protea cynaroides.</title>
        <authorList>
            <person name="Chang J."/>
            <person name="Duong T.A."/>
            <person name="Schoeman C."/>
            <person name="Ma X."/>
            <person name="Roodt D."/>
            <person name="Barker N."/>
            <person name="Li Z."/>
            <person name="Van de Peer Y."/>
            <person name="Mizrachi E."/>
        </authorList>
    </citation>
    <scope>NUCLEOTIDE SEQUENCE</scope>
    <source>
        <tissue evidence="12">Young leaves</tissue>
    </source>
</reference>
<accession>A0A9Q0KRZ3</accession>
<evidence type="ECO:0000256" key="3">
    <source>
        <dbReference type="ARBA" id="ARBA00022528"/>
    </source>
</evidence>
<dbReference type="AlphaFoldDB" id="A0A9Q0KRZ3"/>
<organism evidence="12 13">
    <name type="scientific">Protea cynaroides</name>
    <dbReference type="NCBI Taxonomy" id="273540"/>
    <lineage>
        <taxon>Eukaryota</taxon>
        <taxon>Viridiplantae</taxon>
        <taxon>Streptophyta</taxon>
        <taxon>Embryophyta</taxon>
        <taxon>Tracheophyta</taxon>
        <taxon>Spermatophyta</taxon>
        <taxon>Magnoliopsida</taxon>
        <taxon>Proteales</taxon>
        <taxon>Proteaceae</taxon>
        <taxon>Protea</taxon>
    </lineage>
</organism>
<dbReference type="GO" id="GO:0003735">
    <property type="term" value="F:structural constituent of ribosome"/>
    <property type="evidence" value="ECO:0007669"/>
    <property type="project" value="InterPro"/>
</dbReference>
<evidence type="ECO:0000313" key="13">
    <source>
        <dbReference type="Proteomes" id="UP001141806"/>
    </source>
</evidence>
<keyword evidence="13" id="KW-1185">Reference proteome</keyword>
<evidence type="ECO:0000256" key="6">
    <source>
        <dbReference type="ARBA" id="ARBA00022884"/>
    </source>
</evidence>
<dbReference type="SUPFAM" id="SSF46992">
    <property type="entry name" value="Ribosomal protein S20"/>
    <property type="match status" value="1"/>
</dbReference>
<evidence type="ECO:0000256" key="7">
    <source>
        <dbReference type="ARBA" id="ARBA00022946"/>
    </source>
</evidence>
<keyword evidence="4" id="KW-0934">Plastid</keyword>
<dbReference type="InterPro" id="IPR036510">
    <property type="entry name" value="Ribosomal_bS20_sf"/>
</dbReference>
<evidence type="ECO:0000256" key="8">
    <source>
        <dbReference type="ARBA" id="ARBA00022980"/>
    </source>
</evidence>
<comment type="caution">
    <text evidence="12">The sequence shown here is derived from an EMBL/GenBank/DDBJ whole genome shotgun (WGS) entry which is preliminary data.</text>
</comment>